<dbReference type="Pfam" id="PF00335">
    <property type="entry name" value="Tetraspanin"/>
    <property type="match status" value="1"/>
</dbReference>
<organism evidence="6 7">
    <name type="scientific">Ambispora gerdemannii</name>
    <dbReference type="NCBI Taxonomy" id="144530"/>
    <lineage>
        <taxon>Eukaryota</taxon>
        <taxon>Fungi</taxon>
        <taxon>Fungi incertae sedis</taxon>
        <taxon>Mucoromycota</taxon>
        <taxon>Glomeromycotina</taxon>
        <taxon>Glomeromycetes</taxon>
        <taxon>Archaeosporales</taxon>
        <taxon>Ambisporaceae</taxon>
        <taxon>Ambispora</taxon>
    </lineage>
</organism>
<feature type="transmembrane region" description="Helical" evidence="5">
    <location>
        <begin position="29"/>
        <end position="52"/>
    </location>
</feature>
<comment type="subcellular location">
    <subcellularLocation>
        <location evidence="1">Membrane</location>
        <topology evidence="1">Multi-pass membrane protein</topology>
    </subcellularLocation>
</comment>
<evidence type="ECO:0000313" key="6">
    <source>
        <dbReference type="EMBL" id="CAG8678415.1"/>
    </source>
</evidence>
<evidence type="ECO:0000313" key="7">
    <source>
        <dbReference type="Proteomes" id="UP000789831"/>
    </source>
</evidence>
<dbReference type="InterPro" id="IPR018499">
    <property type="entry name" value="Tetraspanin/Peripherin"/>
</dbReference>
<evidence type="ECO:0000256" key="1">
    <source>
        <dbReference type="ARBA" id="ARBA00004141"/>
    </source>
</evidence>
<dbReference type="OrthoDB" id="2279611at2759"/>
<dbReference type="EMBL" id="CAJVPL010009505">
    <property type="protein sequence ID" value="CAG8678415.1"/>
    <property type="molecule type" value="Genomic_DNA"/>
</dbReference>
<keyword evidence="4 5" id="KW-0472">Membrane</keyword>
<dbReference type="AlphaFoldDB" id="A0A9N9EGA6"/>
<keyword evidence="3 5" id="KW-1133">Transmembrane helix</keyword>
<feature type="transmembrane region" description="Helical" evidence="5">
    <location>
        <begin position="129"/>
        <end position="149"/>
    </location>
</feature>
<name>A0A9N9EGA6_9GLOM</name>
<accession>A0A9N9EGA6</accession>
<evidence type="ECO:0000256" key="2">
    <source>
        <dbReference type="ARBA" id="ARBA00022692"/>
    </source>
</evidence>
<comment type="caution">
    <text evidence="6">The sequence shown here is derived from an EMBL/GenBank/DDBJ whole genome shotgun (WGS) entry which is preliminary data.</text>
</comment>
<keyword evidence="2 5" id="KW-0812">Transmembrane</keyword>
<gene>
    <name evidence="6" type="ORF">AGERDE_LOCUS12562</name>
</gene>
<proteinExistence type="predicted"/>
<dbReference type="Proteomes" id="UP000789831">
    <property type="component" value="Unassembled WGS sequence"/>
</dbReference>
<sequence>GFVLGGIIIFSSLVSLIGYSNPLRRKKWLSAHAVLIIITIILLLSLGATIWFETLEEQRTYSDEWEDYGSETKVMVEDTLKCCGWQDTSLFTPSNYCNQQSASGNSTVPCVGPLINAIDKTMRQLFTTLFGFIGIDILIFFATIILVQASNVEERYRKIDEKHAGVDRALRRQYV</sequence>
<reference evidence="6" key="1">
    <citation type="submission" date="2021-06" db="EMBL/GenBank/DDBJ databases">
        <authorList>
            <person name="Kallberg Y."/>
            <person name="Tangrot J."/>
            <person name="Rosling A."/>
        </authorList>
    </citation>
    <scope>NUCLEOTIDE SEQUENCE</scope>
    <source>
        <strain evidence="6">MT106</strain>
    </source>
</reference>
<evidence type="ECO:0000256" key="4">
    <source>
        <dbReference type="ARBA" id="ARBA00023136"/>
    </source>
</evidence>
<evidence type="ECO:0000256" key="5">
    <source>
        <dbReference type="SAM" id="Phobius"/>
    </source>
</evidence>
<feature type="non-terminal residue" evidence="6">
    <location>
        <position position="175"/>
    </location>
</feature>
<dbReference type="GO" id="GO:0016020">
    <property type="term" value="C:membrane"/>
    <property type="evidence" value="ECO:0007669"/>
    <property type="project" value="UniProtKB-SubCell"/>
</dbReference>
<protein>
    <submittedName>
        <fullName evidence="6">1349_t:CDS:1</fullName>
    </submittedName>
</protein>
<feature type="transmembrane region" description="Helical" evidence="5">
    <location>
        <begin position="6"/>
        <end position="22"/>
    </location>
</feature>
<keyword evidence="7" id="KW-1185">Reference proteome</keyword>
<evidence type="ECO:0000256" key="3">
    <source>
        <dbReference type="ARBA" id="ARBA00022989"/>
    </source>
</evidence>